<dbReference type="EMBL" id="JAUTDP010000002">
    <property type="protein sequence ID" value="KAK3401433.1"/>
    <property type="molecule type" value="Genomic_DNA"/>
</dbReference>
<evidence type="ECO:0000313" key="3">
    <source>
        <dbReference type="Proteomes" id="UP001281003"/>
    </source>
</evidence>
<protein>
    <submittedName>
        <fullName evidence="2">Uncharacterized protein</fullName>
    </submittedName>
</protein>
<sequence length="572" mass="64626">MENIQHQTVSTHEAARHLDSSLKLENLGVLSYHILTVHHAGYHHHDHGSQLANRHCPMTLDPVHRITKIDSIYGSSSLIKTITFDNDFRYVLHIPLAAYGDFWTHATAMALESHVHTLTVIGTTTSITVPAVYSYDTTKKNILGVPYIAMSIIPGTPLSEIIERYRNGNSNRCTVYLQTVAAWANQLQQIKFSHIGSLLSERADSRRVPDDKTQRESYAFTKIGPVLRPTNNGVTASGPFLYIEDYYDAHIWKRAKNKHDILADISAEKITRELFRHVPTWTSSGHKGDLVSTPSVEDTNKQFCLSHPDPSNLKHFLVDEKTGKVTGWISWQYANTEPIWLAQARYPKNMSYLCHSKFERPVSLFAWSSFGRTPDPPKSFRSVGDKNRERNMNHERYRFYHWLWNMAASPQGRQELCQKILGYILSSPPEPLIRVTTNKETTETTTVKTILDGVTNDNLDPTIAQAVSERLRKLMTPLPPAPPPLVPPKSVMFKQHLKGSSPLRTVTFCEETSTKTDRHPEKGPKGGALEKEPKIKDSLGEESGKNGTPGTGSGPEWHVMQERPEEEDEEEL</sequence>
<proteinExistence type="predicted"/>
<keyword evidence="3" id="KW-1185">Reference proteome</keyword>
<dbReference type="InterPro" id="IPR051678">
    <property type="entry name" value="AGP_Transferase"/>
</dbReference>
<comment type="caution">
    <text evidence="2">The sequence shown here is derived from an EMBL/GenBank/DDBJ whole genome shotgun (WGS) entry which is preliminary data.</text>
</comment>
<feature type="region of interest" description="Disordered" evidence="1">
    <location>
        <begin position="504"/>
        <end position="572"/>
    </location>
</feature>
<evidence type="ECO:0000256" key="1">
    <source>
        <dbReference type="SAM" id="MobiDB-lite"/>
    </source>
</evidence>
<accession>A0AAE0PK73</accession>
<organism evidence="2 3">
    <name type="scientific">Sordaria brevicollis</name>
    <dbReference type="NCBI Taxonomy" id="83679"/>
    <lineage>
        <taxon>Eukaryota</taxon>
        <taxon>Fungi</taxon>
        <taxon>Dikarya</taxon>
        <taxon>Ascomycota</taxon>
        <taxon>Pezizomycotina</taxon>
        <taxon>Sordariomycetes</taxon>
        <taxon>Sordariomycetidae</taxon>
        <taxon>Sordariales</taxon>
        <taxon>Sordariaceae</taxon>
        <taxon>Sordaria</taxon>
    </lineage>
</organism>
<reference evidence="2" key="1">
    <citation type="journal article" date="2023" name="Mol. Phylogenet. Evol.">
        <title>Genome-scale phylogeny and comparative genomics of the fungal order Sordariales.</title>
        <authorList>
            <person name="Hensen N."/>
            <person name="Bonometti L."/>
            <person name="Westerberg I."/>
            <person name="Brannstrom I.O."/>
            <person name="Guillou S."/>
            <person name="Cros-Aarteil S."/>
            <person name="Calhoun S."/>
            <person name="Haridas S."/>
            <person name="Kuo A."/>
            <person name="Mondo S."/>
            <person name="Pangilinan J."/>
            <person name="Riley R."/>
            <person name="LaButti K."/>
            <person name="Andreopoulos B."/>
            <person name="Lipzen A."/>
            <person name="Chen C."/>
            <person name="Yan M."/>
            <person name="Daum C."/>
            <person name="Ng V."/>
            <person name="Clum A."/>
            <person name="Steindorff A."/>
            <person name="Ohm R.A."/>
            <person name="Martin F."/>
            <person name="Silar P."/>
            <person name="Natvig D.O."/>
            <person name="Lalanne C."/>
            <person name="Gautier V."/>
            <person name="Ament-Velasquez S.L."/>
            <person name="Kruys A."/>
            <person name="Hutchinson M.I."/>
            <person name="Powell A.J."/>
            <person name="Barry K."/>
            <person name="Miller A.N."/>
            <person name="Grigoriev I.V."/>
            <person name="Debuchy R."/>
            <person name="Gladieux P."/>
            <person name="Hiltunen Thoren M."/>
            <person name="Johannesson H."/>
        </authorList>
    </citation>
    <scope>NUCLEOTIDE SEQUENCE</scope>
    <source>
        <strain evidence="2">FGSC 1904</strain>
    </source>
</reference>
<dbReference type="Proteomes" id="UP001281003">
    <property type="component" value="Unassembled WGS sequence"/>
</dbReference>
<gene>
    <name evidence="2" type="ORF">B0T20DRAFT_114753</name>
</gene>
<evidence type="ECO:0000313" key="2">
    <source>
        <dbReference type="EMBL" id="KAK3401433.1"/>
    </source>
</evidence>
<dbReference type="PANTHER" id="PTHR21310">
    <property type="entry name" value="AMINOGLYCOSIDE PHOSPHOTRANSFERASE-RELATED-RELATED"/>
    <property type="match status" value="1"/>
</dbReference>
<reference evidence="2" key="2">
    <citation type="submission" date="2023-07" db="EMBL/GenBank/DDBJ databases">
        <authorList>
            <consortium name="Lawrence Berkeley National Laboratory"/>
            <person name="Haridas S."/>
            <person name="Hensen N."/>
            <person name="Bonometti L."/>
            <person name="Westerberg I."/>
            <person name="Brannstrom I.O."/>
            <person name="Guillou S."/>
            <person name="Cros-Aarteil S."/>
            <person name="Calhoun S."/>
            <person name="Kuo A."/>
            <person name="Mondo S."/>
            <person name="Pangilinan J."/>
            <person name="Riley R."/>
            <person name="LaButti K."/>
            <person name="Andreopoulos B."/>
            <person name="Lipzen A."/>
            <person name="Chen C."/>
            <person name="Yanf M."/>
            <person name="Daum C."/>
            <person name="Ng V."/>
            <person name="Clum A."/>
            <person name="Steindorff A."/>
            <person name="Ohm R."/>
            <person name="Martin F."/>
            <person name="Silar P."/>
            <person name="Natvig D."/>
            <person name="Lalanne C."/>
            <person name="Gautier V."/>
            <person name="Ament-velasquez S.L."/>
            <person name="Kruys A."/>
            <person name="Hutchinson M.I."/>
            <person name="Powell A.J."/>
            <person name="Barry K."/>
            <person name="Miller A.N."/>
            <person name="Grigoriev I.V."/>
            <person name="Debuchy R."/>
            <person name="Gladieux P."/>
            <person name="Thoren M.H."/>
            <person name="Johannesson H."/>
        </authorList>
    </citation>
    <scope>NUCLEOTIDE SEQUENCE</scope>
    <source>
        <strain evidence="2">FGSC 1904</strain>
    </source>
</reference>
<feature type="compositionally biased region" description="Basic and acidic residues" evidence="1">
    <location>
        <begin position="512"/>
        <end position="544"/>
    </location>
</feature>
<name>A0AAE0PK73_SORBR</name>
<dbReference type="PANTHER" id="PTHR21310:SF15">
    <property type="entry name" value="AMINOGLYCOSIDE PHOSPHOTRANSFERASE DOMAIN-CONTAINING PROTEIN"/>
    <property type="match status" value="1"/>
</dbReference>
<dbReference type="AlphaFoldDB" id="A0AAE0PK73"/>